<name>A0A1J1IBX6_9DIPT</name>
<protein>
    <submittedName>
        <fullName evidence="1">CLUMA_CG010279, isoform A</fullName>
    </submittedName>
</protein>
<evidence type="ECO:0000313" key="1">
    <source>
        <dbReference type="EMBL" id="CRK96486.1"/>
    </source>
</evidence>
<dbReference type="Proteomes" id="UP000183832">
    <property type="component" value="Unassembled WGS sequence"/>
</dbReference>
<sequence length="59" mass="7216">MRLSFMTWNLIYHDRSELVLSTVNVNFLDLGDDEMWKCVDKMNQKREAMWCNLTNWMEI</sequence>
<accession>A0A1J1IBX6</accession>
<dbReference type="AlphaFoldDB" id="A0A1J1IBX6"/>
<reference evidence="1 2" key="1">
    <citation type="submission" date="2015-04" db="EMBL/GenBank/DDBJ databases">
        <authorList>
            <person name="Syromyatnikov M.Y."/>
            <person name="Popov V.N."/>
        </authorList>
    </citation>
    <scope>NUCLEOTIDE SEQUENCE [LARGE SCALE GENOMIC DNA]</scope>
</reference>
<organism evidence="1 2">
    <name type="scientific">Clunio marinus</name>
    <dbReference type="NCBI Taxonomy" id="568069"/>
    <lineage>
        <taxon>Eukaryota</taxon>
        <taxon>Metazoa</taxon>
        <taxon>Ecdysozoa</taxon>
        <taxon>Arthropoda</taxon>
        <taxon>Hexapoda</taxon>
        <taxon>Insecta</taxon>
        <taxon>Pterygota</taxon>
        <taxon>Neoptera</taxon>
        <taxon>Endopterygota</taxon>
        <taxon>Diptera</taxon>
        <taxon>Nematocera</taxon>
        <taxon>Chironomoidea</taxon>
        <taxon>Chironomidae</taxon>
        <taxon>Clunio</taxon>
    </lineage>
</organism>
<gene>
    <name evidence="1" type="ORF">CLUMA_CG010279</name>
</gene>
<keyword evidence="2" id="KW-1185">Reference proteome</keyword>
<proteinExistence type="predicted"/>
<dbReference type="EMBL" id="CVRI01000044">
    <property type="protein sequence ID" value="CRK96486.1"/>
    <property type="molecule type" value="Genomic_DNA"/>
</dbReference>
<evidence type="ECO:0000313" key="2">
    <source>
        <dbReference type="Proteomes" id="UP000183832"/>
    </source>
</evidence>